<dbReference type="InterPro" id="IPR036291">
    <property type="entry name" value="NAD(P)-bd_dom_sf"/>
</dbReference>
<accession>A0A0M6YBT9</accession>
<name>A0A0M6YBT9_9HYPH</name>
<protein>
    <submittedName>
        <fullName evidence="3">Enoyl-[acyl-carrier-protein] reductase [NADPH] FabL</fullName>
        <ecNumber evidence="3">1.3.1.10</ecNumber>
    </submittedName>
</protein>
<dbReference type="Pfam" id="PF13561">
    <property type="entry name" value="adh_short_C2"/>
    <property type="match status" value="1"/>
</dbReference>
<dbReference type="OrthoDB" id="9786360at2"/>
<evidence type="ECO:0000313" key="4">
    <source>
        <dbReference type="Proteomes" id="UP000048926"/>
    </source>
</evidence>
<dbReference type="SUPFAM" id="SSF51735">
    <property type="entry name" value="NAD(P)-binding Rossmann-fold domains"/>
    <property type="match status" value="1"/>
</dbReference>
<dbReference type="AlphaFoldDB" id="A0A0M6YBT9"/>
<dbReference type="PANTHER" id="PTHR43639">
    <property type="entry name" value="OXIDOREDUCTASE, SHORT-CHAIN DEHYDROGENASE/REDUCTASE FAMILY (AFU_ORTHOLOGUE AFUA_5G02870)"/>
    <property type="match status" value="1"/>
</dbReference>
<evidence type="ECO:0000313" key="3">
    <source>
        <dbReference type="EMBL" id="CTQ47556.1"/>
    </source>
</evidence>
<comment type="similarity">
    <text evidence="1">Belongs to the short-chain dehydrogenases/reductases (SDR) family.</text>
</comment>
<keyword evidence="2 3" id="KW-0560">Oxidoreductase</keyword>
<dbReference type="Gene3D" id="3.40.50.720">
    <property type="entry name" value="NAD(P)-binding Rossmann-like Domain"/>
    <property type="match status" value="1"/>
</dbReference>
<evidence type="ECO:0000256" key="1">
    <source>
        <dbReference type="ARBA" id="ARBA00006484"/>
    </source>
</evidence>
<reference evidence="4" key="1">
    <citation type="submission" date="2015-07" db="EMBL/GenBank/DDBJ databases">
        <authorList>
            <person name="Rodrigo-Torres Lidia"/>
            <person name="Arahal R.David."/>
        </authorList>
    </citation>
    <scope>NUCLEOTIDE SEQUENCE [LARGE SCALE GENOMIC DNA]</scope>
    <source>
        <strain evidence="4">CECT 4801</strain>
    </source>
</reference>
<dbReference type="Proteomes" id="UP000048926">
    <property type="component" value="Unassembled WGS sequence"/>
</dbReference>
<dbReference type="STRING" id="187304.B0E33_15470"/>
<dbReference type="EMBL" id="CXST01000008">
    <property type="protein sequence ID" value="CTQ47556.1"/>
    <property type="molecule type" value="Genomic_DNA"/>
</dbReference>
<evidence type="ECO:0000256" key="2">
    <source>
        <dbReference type="ARBA" id="ARBA00023002"/>
    </source>
</evidence>
<dbReference type="RefSeq" id="WP_055661570.1">
    <property type="nucleotide sequence ID" value="NZ_CXST01000008.1"/>
</dbReference>
<keyword evidence="4" id="KW-1185">Reference proteome</keyword>
<dbReference type="EC" id="1.3.1.10" evidence="3"/>
<dbReference type="GO" id="GO:0141148">
    <property type="term" value="F:enoyl-[acyl-carrier-protein] reductase (NADPH) activity"/>
    <property type="evidence" value="ECO:0007669"/>
    <property type="project" value="UniProtKB-EC"/>
</dbReference>
<gene>
    <name evidence="3" type="primary">fabL_3</name>
    <name evidence="3" type="ORF">LAL4801_06018</name>
</gene>
<proteinExistence type="inferred from homology"/>
<organism evidence="3 4">
    <name type="scientific">Roseibium aggregatum</name>
    <dbReference type="NCBI Taxonomy" id="187304"/>
    <lineage>
        <taxon>Bacteria</taxon>
        <taxon>Pseudomonadati</taxon>
        <taxon>Pseudomonadota</taxon>
        <taxon>Alphaproteobacteria</taxon>
        <taxon>Hyphomicrobiales</taxon>
        <taxon>Stappiaceae</taxon>
        <taxon>Roseibium</taxon>
    </lineage>
</organism>
<dbReference type="PRINTS" id="PR00081">
    <property type="entry name" value="GDHRDH"/>
</dbReference>
<sequence>MATDRIALVTGAGKRLGKAIARGLANEGYAMGLHYNSSAEGAQELHDEIIAEGGKASLLQKDLSRPETAGGLIEDAAAALGGPVEVLVNSASAFNTDSLSDLTIDTWQFLMNVNAAAPVFLMQAFANQDPLPEGGAIVNMLDTQMLSASPERFSYFCGKFALDGATRLAAYDLGPRGIRVNSVAPGLILPSDQTQENFDARQKLTPMGPGLGPDDVVDAVIYLVGAKQVTGHTLVVDAGQRLMGFGNAPIG</sequence>
<dbReference type="PANTHER" id="PTHR43639:SF1">
    <property type="entry name" value="SHORT-CHAIN DEHYDROGENASE_REDUCTASE FAMILY PROTEIN"/>
    <property type="match status" value="1"/>
</dbReference>
<dbReference type="InterPro" id="IPR002347">
    <property type="entry name" value="SDR_fam"/>
</dbReference>